<sequence length="376" mass="41109">MADQNLLSNTDVLNLLQDPSPENRAEAAKKVGEVFSSAELGDKEKGIAEDIFRAMLQDAAVRVRQALSESLQDNPEISKDIVSSLAQDIDEVALPMIQNSTVLSEADLIDIIDTRGETLQKAVAQRKDVSEAVADKLVDTANENVIGVLVSNDKAAISENTFTRVLDEFGENETINSSMAKRGELPINVAERLVTLVSDQLREHIMTHHEISASVASDLLLETREKATVGLLDGSDSQDVQSLVDQLYDNERLTPTLLIRAVCTGDTTFFETALAKMCGIPVANAYKIIHEGGAMGLSKAFERAKIPNQFVSVAQAAIDLTKEMVETGGDDKDMFHQLILERVLTNFEFLEEKMDGDSIDYLIGKLKTIEMPDQAA</sequence>
<name>A0AA52ED06_9PROT</name>
<keyword evidence="3" id="KW-1185">Reference proteome</keyword>
<dbReference type="InterPro" id="IPR014598">
    <property type="entry name" value="UCP035865"/>
</dbReference>
<dbReference type="Proteomes" id="UP001268683">
    <property type="component" value="Chromosome"/>
</dbReference>
<gene>
    <name evidence="2" type="ORF">QGN29_12830</name>
</gene>
<dbReference type="AlphaFoldDB" id="A0AA52ED06"/>
<dbReference type="KEGG" id="tmk:QGN29_12830"/>
<evidence type="ECO:0000256" key="1">
    <source>
        <dbReference type="SAM" id="MobiDB-lite"/>
    </source>
</evidence>
<reference evidence="2" key="1">
    <citation type="submission" date="2023-04" db="EMBL/GenBank/DDBJ databases">
        <title>Complete genome sequence of Temperatibacter marinus.</title>
        <authorList>
            <person name="Rong J.-C."/>
            <person name="Yi M.-L."/>
            <person name="Zhao Q."/>
        </authorList>
    </citation>
    <scope>NUCLEOTIDE SEQUENCE</scope>
    <source>
        <strain evidence="2">NBRC 110045</strain>
    </source>
</reference>
<accession>A0AA52ED06</accession>
<feature type="compositionally biased region" description="Polar residues" evidence="1">
    <location>
        <begin position="1"/>
        <end position="12"/>
    </location>
</feature>
<organism evidence="2 3">
    <name type="scientific">Temperatibacter marinus</name>
    <dbReference type="NCBI Taxonomy" id="1456591"/>
    <lineage>
        <taxon>Bacteria</taxon>
        <taxon>Pseudomonadati</taxon>
        <taxon>Pseudomonadota</taxon>
        <taxon>Alphaproteobacteria</taxon>
        <taxon>Kordiimonadales</taxon>
        <taxon>Temperatibacteraceae</taxon>
        <taxon>Temperatibacter</taxon>
    </lineage>
</organism>
<evidence type="ECO:0000313" key="2">
    <source>
        <dbReference type="EMBL" id="WND02430.1"/>
    </source>
</evidence>
<protein>
    <submittedName>
        <fullName evidence="2">DUF2336 domain-containing protein</fullName>
    </submittedName>
</protein>
<feature type="region of interest" description="Disordered" evidence="1">
    <location>
        <begin position="1"/>
        <end position="20"/>
    </location>
</feature>
<dbReference type="Pfam" id="PF10098">
    <property type="entry name" value="DUF2336"/>
    <property type="match status" value="1"/>
</dbReference>
<dbReference type="EMBL" id="CP123872">
    <property type="protein sequence ID" value="WND02430.1"/>
    <property type="molecule type" value="Genomic_DNA"/>
</dbReference>
<dbReference type="PIRSF" id="PIRSF035865">
    <property type="entry name" value="UCP035865"/>
    <property type="match status" value="1"/>
</dbReference>
<evidence type="ECO:0000313" key="3">
    <source>
        <dbReference type="Proteomes" id="UP001268683"/>
    </source>
</evidence>
<proteinExistence type="predicted"/>
<dbReference type="InterPro" id="IPR019285">
    <property type="entry name" value="DUF2336"/>
</dbReference>
<dbReference type="RefSeq" id="WP_310798265.1">
    <property type="nucleotide sequence ID" value="NZ_CP123872.1"/>
</dbReference>